<dbReference type="GO" id="GO:0003747">
    <property type="term" value="F:translation release factor activity"/>
    <property type="evidence" value="ECO:0007669"/>
    <property type="project" value="InterPro"/>
</dbReference>
<evidence type="ECO:0000256" key="2">
    <source>
        <dbReference type="ARBA" id="ARBA00022481"/>
    </source>
</evidence>
<reference evidence="5" key="1">
    <citation type="journal article" date="2023" name="IScience">
        <title>Live-bearing cockroach genome reveals convergent evolutionary mechanisms linked to viviparity in insects and beyond.</title>
        <authorList>
            <person name="Fouks B."/>
            <person name="Harrison M.C."/>
            <person name="Mikhailova A.A."/>
            <person name="Marchal E."/>
            <person name="English S."/>
            <person name="Carruthers M."/>
            <person name="Jennings E.C."/>
            <person name="Chiamaka E.L."/>
            <person name="Frigard R.A."/>
            <person name="Pippel M."/>
            <person name="Attardo G.M."/>
            <person name="Benoit J.B."/>
            <person name="Bornberg-Bauer E."/>
            <person name="Tobe S.S."/>
        </authorList>
    </citation>
    <scope>NUCLEOTIDE SEQUENCE</scope>
    <source>
        <strain evidence="5">Stay&amp;Tobe</strain>
    </source>
</reference>
<gene>
    <name evidence="5" type="ORF">L9F63_025599</name>
</gene>
<keyword evidence="3" id="KW-0648">Protein biosynthesis</keyword>
<organism evidence="5 6">
    <name type="scientific">Diploptera punctata</name>
    <name type="common">Pacific beetle cockroach</name>
    <dbReference type="NCBI Taxonomy" id="6984"/>
    <lineage>
        <taxon>Eukaryota</taxon>
        <taxon>Metazoa</taxon>
        <taxon>Ecdysozoa</taxon>
        <taxon>Arthropoda</taxon>
        <taxon>Hexapoda</taxon>
        <taxon>Insecta</taxon>
        <taxon>Pterygota</taxon>
        <taxon>Neoptera</taxon>
        <taxon>Polyneoptera</taxon>
        <taxon>Dictyoptera</taxon>
        <taxon>Blattodea</taxon>
        <taxon>Blaberoidea</taxon>
        <taxon>Blaberidae</taxon>
        <taxon>Diplopterinae</taxon>
        <taxon>Diploptera</taxon>
    </lineage>
</organism>
<comment type="caution">
    <text evidence="5">The sequence shown here is derived from an EMBL/GenBank/DDBJ whole genome shotgun (WGS) entry which is preliminary data.</text>
</comment>
<accession>A0AAD7Z9N7</accession>
<dbReference type="Gene3D" id="3.30.70.1660">
    <property type="match status" value="1"/>
</dbReference>
<dbReference type="EMBL" id="JASPKZ010009780">
    <property type="protein sequence ID" value="KAJ9576504.1"/>
    <property type="molecule type" value="Genomic_DNA"/>
</dbReference>
<dbReference type="GO" id="GO:0005737">
    <property type="term" value="C:cytoplasm"/>
    <property type="evidence" value="ECO:0007669"/>
    <property type="project" value="UniProtKB-ARBA"/>
</dbReference>
<dbReference type="PANTHER" id="PTHR43804:SF7">
    <property type="entry name" value="LD18447P"/>
    <property type="match status" value="1"/>
</dbReference>
<dbReference type="SUPFAM" id="SSF75620">
    <property type="entry name" value="Release factor"/>
    <property type="match status" value="1"/>
</dbReference>
<dbReference type="Pfam" id="PF03462">
    <property type="entry name" value="PCRF"/>
    <property type="match status" value="1"/>
</dbReference>
<dbReference type="AlphaFoldDB" id="A0AAD7Z9N7"/>
<proteinExistence type="inferred from homology"/>
<dbReference type="SMART" id="SM00937">
    <property type="entry name" value="PCRF"/>
    <property type="match status" value="1"/>
</dbReference>
<dbReference type="InterPro" id="IPR005139">
    <property type="entry name" value="PCRF"/>
</dbReference>
<evidence type="ECO:0000313" key="5">
    <source>
        <dbReference type="EMBL" id="KAJ9576504.1"/>
    </source>
</evidence>
<evidence type="ECO:0000256" key="1">
    <source>
        <dbReference type="ARBA" id="ARBA00010835"/>
    </source>
</evidence>
<dbReference type="PANTHER" id="PTHR43804">
    <property type="entry name" value="LD18447P"/>
    <property type="match status" value="1"/>
</dbReference>
<dbReference type="FunFam" id="3.30.160.20:FF:000004">
    <property type="entry name" value="Peptide chain release factor 1"/>
    <property type="match status" value="1"/>
</dbReference>
<dbReference type="InterPro" id="IPR045853">
    <property type="entry name" value="Pep_chain_release_fac_I_sf"/>
</dbReference>
<dbReference type="InterPro" id="IPR000352">
    <property type="entry name" value="Pep_chain_release_fac_I"/>
</dbReference>
<dbReference type="PROSITE" id="PS00745">
    <property type="entry name" value="RF_PROK_I"/>
    <property type="match status" value="1"/>
</dbReference>
<keyword evidence="6" id="KW-1185">Reference proteome</keyword>
<reference evidence="5" key="2">
    <citation type="submission" date="2023-05" db="EMBL/GenBank/DDBJ databases">
        <authorList>
            <person name="Fouks B."/>
        </authorList>
    </citation>
    <scope>NUCLEOTIDE SEQUENCE</scope>
    <source>
        <strain evidence="5">Stay&amp;Tobe</strain>
        <tissue evidence="5">Testes</tissue>
    </source>
</reference>
<feature type="domain" description="Prokaryotic-type class I peptide chain release factors" evidence="4">
    <location>
        <begin position="252"/>
        <end position="268"/>
    </location>
</feature>
<evidence type="ECO:0000256" key="3">
    <source>
        <dbReference type="ARBA" id="ARBA00022917"/>
    </source>
</evidence>
<dbReference type="Proteomes" id="UP001233999">
    <property type="component" value="Unassembled WGS sequence"/>
</dbReference>
<dbReference type="InterPro" id="IPR050057">
    <property type="entry name" value="Prokaryotic/Mito_RF"/>
</dbReference>
<keyword evidence="2" id="KW-0488">Methylation</keyword>
<name>A0AAD7Z9N7_DIPPU</name>
<dbReference type="Gene3D" id="6.10.140.1950">
    <property type="match status" value="1"/>
</dbReference>
<dbReference type="Gene3D" id="3.30.160.20">
    <property type="match status" value="1"/>
</dbReference>
<evidence type="ECO:0000313" key="6">
    <source>
        <dbReference type="Proteomes" id="UP001233999"/>
    </source>
</evidence>
<evidence type="ECO:0000259" key="4">
    <source>
        <dbReference type="PROSITE" id="PS00745"/>
    </source>
</evidence>
<protein>
    <recommendedName>
        <fullName evidence="4">Prokaryotic-type class I peptide chain release factors domain-containing protein</fullName>
    </recommendedName>
</protein>
<comment type="similarity">
    <text evidence="1">Belongs to the prokaryotic/mitochondrial release factor family.</text>
</comment>
<sequence>MHSSQSYSISNFLNKIVGKQYCTNSFISFESPAVQKYLSNLTHEYKTLQDDVYEDSKKMRLQEIQPVINLLEERNTLQDNLKTLKELINSDDTKDENFRSTVEAEQQTYLDRIKYLENTLFTVLIPPESEDECRGVMMEVSAGVGGQEAMLFARELFDMYCNYIAYKQWHMEIAQQDLSELGGLRHASILISGDESYHYLKYEAGVHRVQRVPTTEKSGRVHTSTVSVAVLAQPEEIDIVLHDKDLKVETKRASGAGGQHVNKTESAVRITHIPTGISVESQVDRSQIKNREIAMRTLKARIYHRQLEDQISKTQATRKNRLVGSSMRSEKIRTYNFNQDRITDHRLGNNFYNMENFLIGNEILDKLIHQLHDKRSKERLMQLLESVQS</sequence>
<dbReference type="Pfam" id="PF00472">
    <property type="entry name" value="RF-1"/>
    <property type="match status" value="1"/>
</dbReference>